<dbReference type="Proteomes" id="UP001303889">
    <property type="component" value="Unassembled WGS sequence"/>
</dbReference>
<sequence>MNATSPVMLNDYEAKRKQQNREAQRRYSKFNSVSGFDDYLSNDFSYFGTDLSEPTFSPHSTTSYHGTPSALPSTSSGSGNGSWTTSTTVSTGHSPHLGIASNLCAKAEGLIDELERLYEFGVDMEIISPRGALADNLSETRGLFREVAHVGGKRKR</sequence>
<organism evidence="2 3">
    <name type="scientific">Staphylotrichum tortipilum</name>
    <dbReference type="NCBI Taxonomy" id="2831512"/>
    <lineage>
        <taxon>Eukaryota</taxon>
        <taxon>Fungi</taxon>
        <taxon>Dikarya</taxon>
        <taxon>Ascomycota</taxon>
        <taxon>Pezizomycotina</taxon>
        <taxon>Sordariomycetes</taxon>
        <taxon>Sordariomycetidae</taxon>
        <taxon>Sordariales</taxon>
        <taxon>Chaetomiaceae</taxon>
        <taxon>Staphylotrichum</taxon>
    </lineage>
</organism>
<protein>
    <submittedName>
        <fullName evidence="2">Uncharacterized protein</fullName>
    </submittedName>
</protein>
<feature type="region of interest" description="Disordered" evidence="1">
    <location>
        <begin position="57"/>
        <end position="93"/>
    </location>
</feature>
<gene>
    <name evidence="2" type="ORF">C8A05DRAFT_36347</name>
</gene>
<evidence type="ECO:0000313" key="2">
    <source>
        <dbReference type="EMBL" id="KAK3900030.1"/>
    </source>
</evidence>
<comment type="caution">
    <text evidence="2">The sequence shown here is derived from an EMBL/GenBank/DDBJ whole genome shotgun (WGS) entry which is preliminary data.</text>
</comment>
<evidence type="ECO:0000313" key="3">
    <source>
        <dbReference type="Proteomes" id="UP001303889"/>
    </source>
</evidence>
<dbReference type="AlphaFoldDB" id="A0AAN6MFZ3"/>
<proteinExistence type="predicted"/>
<feature type="compositionally biased region" description="Polar residues" evidence="1">
    <location>
        <begin position="57"/>
        <end position="72"/>
    </location>
</feature>
<feature type="compositionally biased region" description="Low complexity" evidence="1">
    <location>
        <begin position="73"/>
        <end position="93"/>
    </location>
</feature>
<feature type="compositionally biased region" description="Basic and acidic residues" evidence="1">
    <location>
        <begin position="12"/>
        <end position="25"/>
    </location>
</feature>
<name>A0AAN6MFZ3_9PEZI</name>
<keyword evidence="3" id="KW-1185">Reference proteome</keyword>
<evidence type="ECO:0000256" key="1">
    <source>
        <dbReference type="SAM" id="MobiDB-lite"/>
    </source>
</evidence>
<dbReference type="EMBL" id="MU855713">
    <property type="protein sequence ID" value="KAK3900030.1"/>
    <property type="molecule type" value="Genomic_DNA"/>
</dbReference>
<accession>A0AAN6MFZ3</accession>
<reference evidence="2" key="2">
    <citation type="submission" date="2023-05" db="EMBL/GenBank/DDBJ databases">
        <authorList>
            <consortium name="Lawrence Berkeley National Laboratory"/>
            <person name="Steindorff A."/>
            <person name="Hensen N."/>
            <person name="Bonometti L."/>
            <person name="Westerberg I."/>
            <person name="Brannstrom I.O."/>
            <person name="Guillou S."/>
            <person name="Cros-Aarteil S."/>
            <person name="Calhoun S."/>
            <person name="Haridas S."/>
            <person name="Kuo A."/>
            <person name="Mondo S."/>
            <person name="Pangilinan J."/>
            <person name="Riley R."/>
            <person name="Labutti K."/>
            <person name="Andreopoulos B."/>
            <person name="Lipzen A."/>
            <person name="Chen C."/>
            <person name="Yanf M."/>
            <person name="Daum C."/>
            <person name="Ng V."/>
            <person name="Clum A."/>
            <person name="Ohm R."/>
            <person name="Martin F."/>
            <person name="Silar P."/>
            <person name="Natvig D."/>
            <person name="Lalanne C."/>
            <person name="Gautier V."/>
            <person name="Ament-Velasquez S.L."/>
            <person name="Kruys A."/>
            <person name="Hutchinson M.I."/>
            <person name="Powell A.J."/>
            <person name="Barry K."/>
            <person name="Miller A.N."/>
            <person name="Grigoriev I.V."/>
            <person name="Debuchy R."/>
            <person name="Gladieux P."/>
            <person name="Thoren M.H."/>
            <person name="Johannesson H."/>
        </authorList>
    </citation>
    <scope>NUCLEOTIDE SEQUENCE</scope>
    <source>
        <strain evidence="2">CBS 103.79</strain>
    </source>
</reference>
<reference evidence="2" key="1">
    <citation type="journal article" date="2023" name="Mol. Phylogenet. Evol.">
        <title>Genome-scale phylogeny and comparative genomics of the fungal order Sordariales.</title>
        <authorList>
            <person name="Hensen N."/>
            <person name="Bonometti L."/>
            <person name="Westerberg I."/>
            <person name="Brannstrom I.O."/>
            <person name="Guillou S."/>
            <person name="Cros-Aarteil S."/>
            <person name="Calhoun S."/>
            <person name="Haridas S."/>
            <person name="Kuo A."/>
            <person name="Mondo S."/>
            <person name="Pangilinan J."/>
            <person name="Riley R."/>
            <person name="LaButti K."/>
            <person name="Andreopoulos B."/>
            <person name="Lipzen A."/>
            <person name="Chen C."/>
            <person name="Yan M."/>
            <person name="Daum C."/>
            <person name="Ng V."/>
            <person name="Clum A."/>
            <person name="Steindorff A."/>
            <person name="Ohm R.A."/>
            <person name="Martin F."/>
            <person name="Silar P."/>
            <person name="Natvig D.O."/>
            <person name="Lalanne C."/>
            <person name="Gautier V."/>
            <person name="Ament-Velasquez S.L."/>
            <person name="Kruys A."/>
            <person name="Hutchinson M.I."/>
            <person name="Powell A.J."/>
            <person name="Barry K."/>
            <person name="Miller A.N."/>
            <person name="Grigoriev I.V."/>
            <person name="Debuchy R."/>
            <person name="Gladieux P."/>
            <person name="Hiltunen Thoren M."/>
            <person name="Johannesson H."/>
        </authorList>
    </citation>
    <scope>NUCLEOTIDE SEQUENCE</scope>
    <source>
        <strain evidence="2">CBS 103.79</strain>
    </source>
</reference>
<feature type="region of interest" description="Disordered" evidence="1">
    <location>
        <begin position="1"/>
        <end position="26"/>
    </location>
</feature>